<evidence type="ECO:0000313" key="2">
    <source>
        <dbReference type="EMBL" id="KAE8759152.1"/>
    </source>
</evidence>
<protein>
    <submittedName>
        <fullName evidence="2">Uncharacterized protein</fullName>
    </submittedName>
</protein>
<name>A0A6N6WER7_9BURK</name>
<proteinExistence type="predicted"/>
<comment type="caution">
    <text evidence="2">The sequence shown here is derived from an EMBL/GenBank/DDBJ whole genome shotgun (WGS) entry which is preliminary data.</text>
</comment>
<feature type="transmembrane region" description="Helical" evidence="1">
    <location>
        <begin position="93"/>
        <end position="111"/>
    </location>
</feature>
<keyword evidence="1" id="KW-1133">Transmembrane helix</keyword>
<keyword evidence="1" id="KW-0812">Transmembrane</keyword>
<organism evidence="2 3">
    <name type="scientific">Paraburkholderia madseniana</name>
    <dbReference type="NCBI Taxonomy" id="2599607"/>
    <lineage>
        <taxon>Bacteria</taxon>
        <taxon>Pseudomonadati</taxon>
        <taxon>Pseudomonadota</taxon>
        <taxon>Betaproteobacteria</taxon>
        <taxon>Burkholderiales</taxon>
        <taxon>Burkholderiaceae</taxon>
        <taxon>Paraburkholderia</taxon>
    </lineage>
</organism>
<dbReference type="EMBL" id="VOSW01000024">
    <property type="protein sequence ID" value="KAE8759152.1"/>
    <property type="molecule type" value="Genomic_DNA"/>
</dbReference>
<keyword evidence="1" id="KW-0472">Membrane</keyword>
<gene>
    <name evidence="2" type="ORF">FSO04_14455</name>
</gene>
<dbReference type="RefSeq" id="WP_154560337.1">
    <property type="nucleotide sequence ID" value="NZ_VOSW01000024.1"/>
</dbReference>
<reference evidence="2 3" key="1">
    <citation type="journal article" date="2020" name="Int. J. Syst. Evol. Microbiol.">
        <title>Paraburkholderia madseniana sp. nov., a phenolic acid-degrading bacterium isolated from acidic forest soil.</title>
        <authorList>
            <person name="Wilhelm R.C."/>
            <person name="Murphy S.J.L."/>
            <person name="Feriancek N.M."/>
            <person name="Karasz D.C."/>
            <person name="DeRito C.M."/>
            <person name="Newman J.D."/>
            <person name="Buckley D.H."/>
        </authorList>
    </citation>
    <scope>NUCLEOTIDE SEQUENCE [LARGE SCALE GENOMIC DNA]</scope>
    <source>
        <strain evidence="2 3">RP11</strain>
    </source>
</reference>
<sequence>MQAMHHFRLELRHATMPTYVASYLFPFLLFVYETHRVGRWIFDYGMNFSNYKFMGYEYLLMLVFVALQIIFEVAFLLGAWLGRHHDLDNRITNVLAGVGCSIGILAFNFALQHAL</sequence>
<dbReference type="AlphaFoldDB" id="A0A6N6WER7"/>
<feature type="transmembrane region" description="Helical" evidence="1">
    <location>
        <begin position="58"/>
        <end position="81"/>
    </location>
</feature>
<dbReference type="Proteomes" id="UP000463700">
    <property type="component" value="Unassembled WGS sequence"/>
</dbReference>
<feature type="transmembrane region" description="Helical" evidence="1">
    <location>
        <begin position="20"/>
        <end position="38"/>
    </location>
</feature>
<evidence type="ECO:0000256" key="1">
    <source>
        <dbReference type="SAM" id="Phobius"/>
    </source>
</evidence>
<accession>A0A6N6WER7</accession>
<dbReference type="OrthoDB" id="9131292at2"/>
<evidence type="ECO:0000313" key="3">
    <source>
        <dbReference type="Proteomes" id="UP000463700"/>
    </source>
</evidence>